<sequence>MQTETSLVLLALVAVGAANECVRSGEGRMANLWGDALTSLNCNGPDGRPYPKAAVDALVRSMAPSRRGRAMFRTKDPLDVRKALLNQYSALQFGENLSTLHHRTARAVAANTTAPTTAAPATTKKTTTKKSGITTAKTTTAAPPSAEGATASCAGPPARLCKTRYNTTAPMFGVSLTSGKPVTIVQKFPDLLQQVIFEVCETKQCDVLHGECVQTYTPHLFLVIPLGPVTLTGQDYVLVESGCVCRPKYTVQDTALPLDSFSGR</sequence>
<evidence type="ECO:0000256" key="1">
    <source>
        <dbReference type="SAM" id="MobiDB-lite"/>
    </source>
</evidence>
<dbReference type="InterPro" id="IPR029034">
    <property type="entry name" value="Cystine-knot_cytokine"/>
</dbReference>
<evidence type="ECO:0000313" key="4">
    <source>
        <dbReference type="Proteomes" id="UP000440578"/>
    </source>
</evidence>
<dbReference type="OrthoDB" id="10055432at2759"/>
<keyword evidence="4" id="KW-1185">Reference proteome</keyword>
<proteinExistence type="predicted"/>
<feature type="region of interest" description="Disordered" evidence="1">
    <location>
        <begin position="111"/>
        <end position="153"/>
    </location>
</feature>
<comment type="caution">
    <text evidence="3">The sequence shown here is derived from an EMBL/GenBank/DDBJ whole genome shotgun (WGS) entry which is preliminary data.</text>
</comment>
<dbReference type="SUPFAM" id="SSF57501">
    <property type="entry name" value="Cystine-knot cytokines"/>
    <property type="match status" value="1"/>
</dbReference>
<organism evidence="3 4">
    <name type="scientific">Amphibalanus amphitrite</name>
    <name type="common">Striped barnacle</name>
    <name type="synonym">Balanus amphitrite</name>
    <dbReference type="NCBI Taxonomy" id="1232801"/>
    <lineage>
        <taxon>Eukaryota</taxon>
        <taxon>Metazoa</taxon>
        <taxon>Ecdysozoa</taxon>
        <taxon>Arthropoda</taxon>
        <taxon>Crustacea</taxon>
        <taxon>Multicrustacea</taxon>
        <taxon>Cirripedia</taxon>
        <taxon>Thoracica</taxon>
        <taxon>Thoracicalcarea</taxon>
        <taxon>Balanomorpha</taxon>
        <taxon>Balanoidea</taxon>
        <taxon>Balanidae</taxon>
        <taxon>Amphibalaninae</taxon>
        <taxon>Amphibalanus</taxon>
    </lineage>
</organism>
<gene>
    <name evidence="3" type="ORF">FJT64_002387</name>
</gene>
<feature type="chain" id="PRO_5025375602" evidence="2">
    <location>
        <begin position="19"/>
        <end position="264"/>
    </location>
</feature>
<feature type="compositionally biased region" description="Low complexity" evidence="1">
    <location>
        <begin position="111"/>
        <end position="144"/>
    </location>
</feature>
<dbReference type="Proteomes" id="UP000440578">
    <property type="component" value="Unassembled WGS sequence"/>
</dbReference>
<feature type="signal peptide" evidence="2">
    <location>
        <begin position="1"/>
        <end position="18"/>
    </location>
</feature>
<reference evidence="3 4" key="1">
    <citation type="submission" date="2019-07" db="EMBL/GenBank/DDBJ databases">
        <title>Draft genome assembly of a fouling barnacle, Amphibalanus amphitrite (Darwin, 1854): The first reference genome for Thecostraca.</title>
        <authorList>
            <person name="Kim W."/>
        </authorList>
    </citation>
    <scope>NUCLEOTIDE SEQUENCE [LARGE SCALE GENOMIC DNA]</scope>
    <source>
        <strain evidence="3">SNU_AA5</strain>
        <tissue evidence="3">Soma without cirri and trophi</tissue>
    </source>
</reference>
<evidence type="ECO:0000256" key="2">
    <source>
        <dbReference type="SAM" id="SignalP"/>
    </source>
</evidence>
<dbReference type="AlphaFoldDB" id="A0A6A4WN05"/>
<keyword evidence="2" id="KW-0732">Signal</keyword>
<dbReference type="EMBL" id="VIIS01000647">
    <property type="protein sequence ID" value="KAF0306639.1"/>
    <property type="molecule type" value="Genomic_DNA"/>
</dbReference>
<evidence type="ECO:0000313" key="3">
    <source>
        <dbReference type="EMBL" id="KAF0306639.1"/>
    </source>
</evidence>
<protein>
    <submittedName>
        <fullName evidence="3">Uncharacterized protein</fullName>
    </submittedName>
</protein>
<accession>A0A6A4WN05</accession>
<dbReference type="Gene3D" id="2.10.90.10">
    <property type="entry name" value="Cystine-knot cytokines"/>
    <property type="match status" value="1"/>
</dbReference>
<dbReference type="PANTHER" id="PTHR41153:SF2">
    <property type="entry name" value="RE41427P"/>
    <property type="match status" value="1"/>
</dbReference>
<name>A0A6A4WN05_AMPAM</name>
<dbReference type="PANTHER" id="PTHR41153">
    <property type="entry name" value="RE41427P"/>
    <property type="match status" value="1"/>
</dbReference>